<evidence type="ECO:0000256" key="4">
    <source>
        <dbReference type="ARBA" id="ARBA00022692"/>
    </source>
</evidence>
<dbReference type="InParanoid" id="A0A061AIN5"/>
<dbReference type="CDD" id="cd09154">
    <property type="entry name" value="PLDc_SMU_988_like_1"/>
    <property type="match status" value="1"/>
</dbReference>
<dbReference type="EMBL" id="LK028559">
    <property type="protein sequence ID" value="CDR31496.1"/>
    <property type="molecule type" value="Genomic_DNA"/>
</dbReference>
<dbReference type="PATRIC" id="fig|35623.3.peg.1424"/>
<keyword evidence="7 9" id="KW-0472">Membrane</keyword>
<dbReference type="KEGG" id="aoc:Aocu_14230"/>
<sequence>MRKLIHLLTNRLTIIGLLLLAQIIFIVWFLYQFTQTWYYFHFATIIIGAIFSLYIITKDENPMFQLIWVVFILILPLFGVIFYIYSRTEKLSFSRHSLMIYYKKLREQEMAKIEHHETDDYRKHQEYLRGLYYPSFRNTKSIFLKNGEVKLFYLLKALKAAKHFIFMEYFIITESKMWNDILNVLKEKVKEGVLIRIMYDDFGSATKLPFHYHKYLKKLGFEVIRFNPMKLHINYAMNYRDHRKIVVIDNKYAFTGGFNIGDEYTNKKKVFGHWNDAGIMIEGKAVWGMTLLFLENWSFSSKDKQIDFNRFNLTHQVENDAIYIPFGDIPTDNHLTAKSMYLHLINDAKHSIDITAPYLILDNEIKTALKLAAESGIDVNIIVPSIPDKKLVYMVSESYVEELMLYGVNVYKYVPGFIHSKMIICDKEVAMIGSSNLDFRSLYMHLENNLWLNDTQTIEKMNSYIEETKEVSIKLTPKHFKKKSILYRMIQTILKGFSPLL</sequence>
<keyword evidence="6 9" id="KW-1133">Transmembrane helix</keyword>
<dbReference type="EC" id="2.7.8.-" evidence="8"/>
<dbReference type="GO" id="GO:0008808">
    <property type="term" value="F:cardiolipin synthase activity"/>
    <property type="evidence" value="ECO:0007669"/>
    <property type="project" value="UniProtKB-UniRule"/>
</dbReference>
<evidence type="ECO:0000256" key="8">
    <source>
        <dbReference type="NCBIfam" id="TIGR04265"/>
    </source>
</evidence>
<accession>A0A061AIN5</accession>
<evidence type="ECO:0000256" key="1">
    <source>
        <dbReference type="ARBA" id="ARBA00004236"/>
    </source>
</evidence>
<evidence type="ECO:0000256" key="6">
    <source>
        <dbReference type="ARBA" id="ARBA00022989"/>
    </source>
</evidence>
<feature type="transmembrane region" description="Helical" evidence="9">
    <location>
        <begin position="63"/>
        <end position="85"/>
    </location>
</feature>
<dbReference type="Gene3D" id="3.30.870.10">
    <property type="entry name" value="Endonuclease Chain A"/>
    <property type="match status" value="2"/>
</dbReference>
<evidence type="ECO:0000256" key="9">
    <source>
        <dbReference type="SAM" id="Phobius"/>
    </source>
</evidence>
<keyword evidence="5" id="KW-0677">Repeat</keyword>
<evidence type="ECO:0000313" key="12">
    <source>
        <dbReference type="Proteomes" id="UP000032434"/>
    </source>
</evidence>
<protein>
    <recommendedName>
        <fullName evidence="8">Cardiolipin synthase</fullName>
        <ecNumber evidence="8">2.7.8.-</ecNumber>
    </recommendedName>
</protein>
<evidence type="ECO:0000256" key="2">
    <source>
        <dbReference type="ARBA" id="ARBA00022475"/>
    </source>
</evidence>
<dbReference type="InterPro" id="IPR025202">
    <property type="entry name" value="PLD-like_dom"/>
</dbReference>
<keyword evidence="2" id="KW-1003">Cell membrane</keyword>
<feature type="transmembrane region" description="Helical" evidence="9">
    <location>
        <begin position="37"/>
        <end position="56"/>
    </location>
</feature>
<proteinExistence type="predicted"/>
<dbReference type="FunCoup" id="A0A061AIN5">
    <property type="interactions" value="63"/>
</dbReference>
<dbReference type="PANTHER" id="PTHR21248:SF22">
    <property type="entry name" value="PHOSPHOLIPASE D"/>
    <property type="match status" value="1"/>
</dbReference>
<keyword evidence="3" id="KW-0808">Transferase</keyword>
<feature type="transmembrane region" description="Helical" evidence="9">
    <location>
        <begin position="12"/>
        <end position="31"/>
    </location>
</feature>
<evidence type="ECO:0000256" key="7">
    <source>
        <dbReference type="ARBA" id="ARBA00023136"/>
    </source>
</evidence>
<dbReference type="GO" id="GO:0005886">
    <property type="term" value="C:plasma membrane"/>
    <property type="evidence" value="ECO:0007669"/>
    <property type="project" value="UniProtKB-SubCell"/>
</dbReference>
<organism evidence="11 12">
    <name type="scientific">Acholeplasma oculi</name>
    <dbReference type="NCBI Taxonomy" id="35623"/>
    <lineage>
        <taxon>Bacteria</taxon>
        <taxon>Bacillati</taxon>
        <taxon>Mycoplasmatota</taxon>
        <taxon>Mollicutes</taxon>
        <taxon>Acholeplasmatales</taxon>
        <taxon>Acholeplasmataceae</taxon>
        <taxon>Acholeplasma</taxon>
    </lineage>
</organism>
<evidence type="ECO:0000313" key="11">
    <source>
        <dbReference type="EMBL" id="CDR31496.1"/>
    </source>
</evidence>
<dbReference type="AlphaFoldDB" id="A0A061AIN5"/>
<dbReference type="InterPro" id="IPR022924">
    <property type="entry name" value="Cardiolipin_synthase"/>
</dbReference>
<dbReference type="GO" id="GO:0032049">
    <property type="term" value="P:cardiolipin biosynthetic process"/>
    <property type="evidence" value="ECO:0007669"/>
    <property type="project" value="UniProtKB-UniRule"/>
</dbReference>
<feature type="domain" description="PLD phosphodiesterase" evidence="10">
    <location>
        <begin position="414"/>
        <end position="441"/>
    </location>
</feature>
<dbReference type="Pfam" id="PF13091">
    <property type="entry name" value="PLDc_2"/>
    <property type="match status" value="2"/>
</dbReference>
<dbReference type="NCBIfam" id="TIGR04265">
    <property type="entry name" value="bac_cardiolipin"/>
    <property type="match status" value="1"/>
</dbReference>
<evidence type="ECO:0000259" key="10">
    <source>
        <dbReference type="SMART" id="SM00155"/>
    </source>
</evidence>
<dbReference type="RefSeq" id="WP_045749904.1">
    <property type="nucleotide sequence ID" value="NZ_FUZK01000004.1"/>
</dbReference>
<reference evidence="12" key="1">
    <citation type="submission" date="2014-05" db="EMBL/GenBank/DDBJ databases">
        <authorList>
            <person name="Kube M."/>
        </authorList>
    </citation>
    <scope>NUCLEOTIDE SEQUENCE [LARGE SCALE GENOMIC DNA]</scope>
</reference>
<dbReference type="HOGENOM" id="CLU_038053_1_2_14"/>
<keyword evidence="12" id="KW-1185">Reference proteome</keyword>
<gene>
    <name evidence="11" type="primary">cls</name>
    <name evidence="11" type="ORF">Aocu_14230</name>
</gene>
<comment type="subcellular location">
    <subcellularLocation>
        <location evidence="1">Cell membrane</location>
    </subcellularLocation>
</comment>
<dbReference type="SUPFAM" id="SSF56024">
    <property type="entry name" value="Phospholipase D/nuclease"/>
    <property type="match status" value="2"/>
</dbReference>
<dbReference type="PANTHER" id="PTHR21248">
    <property type="entry name" value="CARDIOLIPIN SYNTHASE"/>
    <property type="match status" value="1"/>
</dbReference>
<name>A0A061AIN5_9MOLU</name>
<dbReference type="STRING" id="35623.Aocu_14230"/>
<evidence type="ECO:0000256" key="5">
    <source>
        <dbReference type="ARBA" id="ARBA00022737"/>
    </source>
</evidence>
<dbReference type="InterPro" id="IPR001736">
    <property type="entry name" value="PLipase_D/transphosphatidylase"/>
</dbReference>
<dbReference type="Proteomes" id="UP000032434">
    <property type="component" value="Chromosome 1"/>
</dbReference>
<evidence type="ECO:0000256" key="3">
    <source>
        <dbReference type="ARBA" id="ARBA00022679"/>
    </source>
</evidence>
<keyword evidence="4 9" id="KW-0812">Transmembrane</keyword>
<feature type="domain" description="PLD phosphodiesterase" evidence="10">
    <location>
        <begin position="237"/>
        <end position="264"/>
    </location>
</feature>
<dbReference type="SMART" id="SM00155">
    <property type="entry name" value="PLDc"/>
    <property type="match status" value="2"/>
</dbReference>